<reference evidence="14" key="1">
    <citation type="submission" date="2017-10" db="EMBL/GenBank/DDBJ databases">
        <title>Whole genome sequencing of various Bordetella species.</title>
        <authorList>
            <person name="Weigand M.R."/>
            <person name="Loparev V."/>
            <person name="Peng Y."/>
            <person name="Bowden K.E."/>
            <person name="Tondella M.L."/>
            <person name="Williams M.M."/>
        </authorList>
    </citation>
    <scope>NUCLEOTIDE SEQUENCE [LARGE SCALE GENOMIC DNA]</scope>
    <source>
        <strain evidence="14">H720</strain>
    </source>
</reference>
<dbReference type="InterPro" id="IPR003710">
    <property type="entry name" value="ApbA"/>
</dbReference>
<dbReference type="AlphaFoldDB" id="A0AAN1RWB6"/>
<evidence type="ECO:0000256" key="3">
    <source>
        <dbReference type="ARBA" id="ARBA00013014"/>
    </source>
</evidence>
<evidence type="ECO:0000313" key="13">
    <source>
        <dbReference type="EMBL" id="AZW16462.1"/>
    </source>
</evidence>
<dbReference type="InterPro" id="IPR008927">
    <property type="entry name" value="6-PGluconate_DH-like_C_sf"/>
</dbReference>
<dbReference type="PANTHER" id="PTHR21708:SF45">
    <property type="entry name" value="2-DEHYDROPANTOATE 2-REDUCTASE"/>
    <property type="match status" value="1"/>
</dbReference>
<dbReference type="Proteomes" id="UP000282741">
    <property type="component" value="Chromosome"/>
</dbReference>
<dbReference type="InterPro" id="IPR013752">
    <property type="entry name" value="KPA_reductase"/>
</dbReference>
<evidence type="ECO:0000256" key="6">
    <source>
        <dbReference type="ARBA" id="ARBA00022857"/>
    </source>
</evidence>
<evidence type="ECO:0000313" key="14">
    <source>
        <dbReference type="Proteomes" id="UP000282741"/>
    </source>
</evidence>
<comment type="catalytic activity">
    <reaction evidence="9 10">
        <text>(R)-pantoate + NADP(+) = 2-dehydropantoate + NADPH + H(+)</text>
        <dbReference type="Rhea" id="RHEA:16233"/>
        <dbReference type="ChEBI" id="CHEBI:11561"/>
        <dbReference type="ChEBI" id="CHEBI:15378"/>
        <dbReference type="ChEBI" id="CHEBI:15980"/>
        <dbReference type="ChEBI" id="CHEBI:57783"/>
        <dbReference type="ChEBI" id="CHEBI:58349"/>
        <dbReference type="EC" id="1.1.1.169"/>
    </reaction>
</comment>
<evidence type="ECO:0000256" key="2">
    <source>
        <dbReference type="ARBA" id="ARBA00007870"/>
    </source>
</evidence>
<dbReference type="EMBL" id="CP024172">
    <property type="protein sequence ID" value="AZW16462.1"/>
    <property type="molecule type" value="Genomic_DNA"/>
</dbReference>
<organism evidence="13 14">
    <name type="scientific">Bordetella hinzii</name>
    <dbReference type="NCBI Taxonomy" id="103855"/>
    <lineage>
        <taxon>Bacteria</taxon>
        <taxon>Pseudomonadati</taxon>
        <taxon>Pseudomonadota</taxon>
        <taxon>Betaproteobacteria</taxon>
        <taxon>Burkholderiales</taxon>
        <taxon>Alcaligenaceae</taxon>
        <taxon>Bordetella</taxon>
    </lineage>
</organism>
<dbReference type="GO" id="GO:0008677">
    <property type="term" value="F:2-dehydropantoate 2-reductase activity"/>
    <property type="evidence" value="ECO:0007669"/>
    <property type="project" value="UniProtKB-EC"/>
</dbReference>
<keyword evidence="5 10" id="KW-0566">Pantothenate biosynthesis</keyword>
<evidence type="ECO:0000259" key="12">
    <source>
        <dbReference type="Pfam" id="PF08546"/>
    </source>
</evidence>
<keyword evidence="7 10" id="KW-0560">Oxidoreductase</keyword>
<dbReference type="SUPFAM" id="SSF51735">
    <property type="entry name" value="NAD(P)-binding Rossmann-fold domains"/>
    <property type="match status" value="1"/>
</dbReference>
<protein>
    <recommendedName>
        <fullName evidence="4 10">2-dehydropantoate 2-reductase</fullName>
        <ecNumber evidence="3 10">1.1.1.169</ecNumber>
    </recommendedName>
    <alternativeName>
        <fullName evidence="8 10">Ketopantoate reductase</fullName>
    </alternativeName>
</protein>
<name>A0AAN1RWB6_9BORD</name>
<gene>
    <name evidence="13" type="ORF">CS347_06650</name>
</gene>
<comment type="function">
    <text evidence="10">Catalyzes the NADPH-dependent reduction of ketopantoate into pantoic acid.</text>
</comment>
<dbReference type="NCBIfam" id="NF005089">
    <property type="entry name" value="PRK06522.1-4"/>
    <property type="match status" value="1"/>
</dbReference>
<evidence type="ECO:0000256" key="8">
    <source>
        <dbReference type="ARBA" id="ARBA00032024"/>
    </source>
</evidence>
<dbReference type="Gene3D" id="3.40.50.720">
    <property type="entry name" value="NAD(P)-binding Rossmann-like Domain"/>
    <property type="match status" value="1"/>
</dbReference>
<sequence length="323" mass="34247">MTRILIIGAGAVGATLAWHLSGTRAEVALLARGARRAALQDKGLSLWRAGRLLGTRAISLPARAEGDWGAVLLCVKQYDLPALLPTLAPLGDSPLVPMVNGVPWWLLRSHPLLREREDWGEFYGGFPAMPAERLMGAVVYIPAQLRDACNVEQGGRDTLALGEIDGQPSARLRKLAAAINASGLQCRASSHIQADIWNKLLGNATFNPVSALARATMHQMLAGPGLRRLCARLIGELMAVGHALGYEESQGVEGRLRQAESAGHARTSMLQDALAGRPLEGEALVGILTRMAAHLGIPAPTLDSVWALLESRFPAGGARSPGA</sequence>
<evidence type="ECO:0000256" key="1">
    <source>
        <dbReference type="ARBA" id="ARBA00004994"/>
    </source>
</evidence>
<dbReference type="RefSeq" id="WP_032958483.1">
    <property type="nucleotide sequence ID" value="NZ_CP012077.1"/>
</dbReference>
<dbReference type="EC" id="1.1.1.169" evidence="3 10"/>
<dbReference type="InterPro" id="IPR051402">
    <property type="entry name" value="KPR-Related"/>
</dbReference>
<proteinExistence type="inferred from homology"/>
<feature type="domain" description="Ketopantoate reductase C-terminal" evidence="12">
    <location>
        <begin position="192"/>
        <end position="310"/>
    </location>
</feature>
<accession>A0AAN1RWB6</accession>
<evidence type="ECO:0000259" key="11">
    <source>
        <dbReference type="Pfam" id="PF02558"/>
    </source>
</evidence>
<evidence type="ECO:0000256" key="9">
    <source>
        <dbReference type="ARBA" id="ARBA00048793"/>
    </source>
</evidence>
<evidence type="ECO:0000256" key="10">
    <source>
        <dbReference type="RuleBase" id="RU362068"/>
    </source>
</evidence>
<dbReference type="FunFam" id="1.10.1040.10:FF:000017">
    <property type="entry name" value="2-dehydropantoate 2-reductase"/>
    <property type="match status" value="1"/>
</dbReference>
<evidence type="ECO:0000256" key="7">
    <source>
        <dbReference type="ARBA" id="ARBA00023002"/>
    </source>
</evidence>
<dbReference type="Gene3D" id="1.10.1040.10">
    <property type="entry name" value="N-(1-d-carboxylethyl)-l-norvaline Dehydrogenase, domain 2"/>
    <property type="match status" value="1"/>
</dbReference>
<comment type="similarity">
    <text evidence="2 10">Belongs to the ketopantoate reductase family.</text>
</comment>
<evidence type="ECO:0000256" key="4">
    <source>
        <dbReference type="ARBA" id="ARBA00019465"/>
    </source>
</evidence>
<dbReference type="InterPro" id="IPR036291">
    <property type="entry name" value="NAD(P)-bd_dom_sf"/>
</dbReference>
<feature type="domain" description="Ketopantoate reductase N-terminal" evidence="11">
    <location>
        <begin position="4"/>
        <end position="165"/>
    </location>
</feature>
<dbReference type="GO" id="GO:0005737">
    <property type="term" value="C:cytoplasm"/>
    <property type="evidence" value="ECO:0007669"/>
    <property type="project" value="TreeGrafter"/>
</dbReference>
<dbReference type="InterPro" id="IPR013328">
    <property type="entry name" value="6PGD_dom2"/>
</dbReference>
<evidence type="ECO:0000256" key="5">
    <source>
        <dbReference type="ARBA" id="ARBA00022655"/>
    </source>
</evidence>
<dbReference type="SUPFAM" id="SSF48179">
    <property type="entry name" value="6-phosphogluconate dehydrogenase C-terminal domain-like"/>
    <property type="match status" value="1"/>
</dbReference>
<dbReference type="GO" id="GO:0015940">
    <property type="term" value="P:pantothenate biosynthetic process"/>
    <property type="evidence" value="ECO:0007669"/>
    <property type="project" value="UniProtKB-KW"/>
</dbReference>
<keyword evidence="6 10" id="KW-0521">NADP</keyword>
<dbReference type="Pfam" id="PF08546">
    <property type="entry name" value="ApbA_C"/>
    <property type="match status" value="1"/>
</dbReference>
<dbReference type="PANTHER" id="PTHR21708">
    <property type="entry name" value="PROBABLE 2-DEHYDROPANTOATE 2-REDUCTASE"/>
    <property type="match status" value="1"/>
</dbReference>
<comment type="pathway">
    <text evidence="1 10">Cofactor biosynthesis; (R)-pantothenate biosynthesis; (R)-pantoate from 3-methyl-2-oxobutanoate: step 2/2.</text>
</comment>
<dbReference type="InterPro" id="IPR013332">
    <property type="entry name" value="KPR_N"/>
</dbReference>
<dbReference type="NCBIfam" id="TIGR00745">
    <property type="entry name" value="apbA_panE"/>
    <property type="match status" value="1"/>
</dbReference>
<dbReference type="Pfam" id="PF02558">
    <property type="entry name" value="ApbA"/>
    <property type="match status" value="1"/>
</dbReference>